<feature type="compositionally biased region" description="Low complexity" evidence="4">
    <location>
        <begin position="53"/>
        <end position="68"/>
    </location>
</feature>
<dbReference type="PRINTS" id="PR00834">
    <property type="entry name" value="PROTEASES2C"/>
</dbReference>
<keyword evidence="2 7" id="KW-0645">Protease</keyword>
<dbReference type="GO" id="GO:0004252">
    <property type="term" value="F:serine-type endopeptidase activity"/>
    <property type="evidence" value="ECO:0007669"/>
    <property type="project" value="InterPro"/>
</dbReference>
<dbReference type="SUPFAM" id="SSF50494">
    <property type="entry name" value="Trypsin-like serine proteases"/>
    <property type="match status" value="1"/>
</dbReference>
<feature type="compositionally biased region" description="Basic and acidic residues" evidence="4">
    <location>
        <begin position="90"/>
        <end position="110"/>
    </location>
</feature>
<dbReference type="InterPro" id="IPR036034">
    <property type="entry name" value="PDZ_sf"/>
</dbReference>
<reference evidence="7 8" key="1">
    <citation type="submission" date="2019-07" db="EMBL/GenBank/DDBJ databases">
        <title>Tomitella cavernea sp. nov., an actinomycete isolated from soil.</title>
        <authorList>
            <person name="Cheng J."/>
        </authorList>
    </citation>
    <scope>NUCLEOTIDE SEQUENCE [LARGE SCALE GENOMIC DNA]</scope>
    <source>
        <strain evidence="7 8">HY188</strain>
    </source>
</reference>
<dbReference type="PANTHER" id="PTHR43343">
    <property type="entry name" value="PEPTIDASE S12"/>
    <property type="match status" value="1"/>
</dbReference>
<evidence type="ECO:0000313" key="8">
    <source>
        <dbReference type="Proteomes" id="UP000317344"/>
    </source>
</evidence>
<evidence type="ECO:0000256" key="3">
    <source>
        <dbReference type="ARBA" id="ARBA00022801"/>
    </source>
</evidence>
<dbReference type="Pfam" id="PF13365">
    <property type="entry name" value="Trypsin_2"/>
    <property type="match status" value="1"/>
</dbReference>
<dbReference type="Proteomes" id="UP000317344">
    <property type="component" value="Chromosome"/>
</dbReference>
<dbReference type="GO" id="GO:0006508">
    <property type="term" value="P:proteolysis"/>
    <property type="evidence" value="ECO:0007669"/>
    <property type="project" value="UniProtKB-KW"/>
</dbReference>
<organism evidence="7 8">
    <name type="scientific">Tomitella fengzijianii</name>
    <dbReference type="NCBI Taxonomy" id="2597660"/>
    <lineage>
        <taxon>Bacteria</taxon>
        <taxon>Bacillati</taxon>
        <taxon>Actinomycetota</taxon>
        <taxon>Actinomycetes</taxon>
        <taxon>Mycobacteriales</taxon>
        <taxon>Tomitella</taxon>
    </lineage>
</organism>
<dbReference type="Gene3D" id="2.40.10.10">
    <property type="entry name" value="Trypsin-like serine proteases"/>
    <property type="match status" value="2"/>
</dbReference>
<dbReference type="KEGG" id="toy:FO059_07720"/>
<dbReference type="SUPFAM" id="SSF50156">
    <property type="entry name" value="PDZ domain-like"/>
    <property type="match status" value="1"/>
</dbReference>
<evidence type="ECO:0000313" key="7">
    <source>
        <dbReference type="EMBL" id="QDQ99150.1"/>
    </source>
</evidence>
<accession>A0A516X7W2</accession>
<evidence type="ECO:0000256" key="2">
    <source>
        <dbReference type="ARBA" id="ARBA00022670"/>
    </source>
</evidence>
<dbReference type="InterPro" id="IPR043504">
    <property type="entry name" value="Peptidase_S1_PA_chymotrypsin"/>
</dbReference>
<protein>
    <submittedName>
        <fullName evidence="7">Trypsin-like serine protease</fullName>
    </submittedName>
</protein>
<dbReference type="OrthoDB" id="9758917at2"/>
<gene>
    <name evidence="7" type="ORF">FO059_07720</name>
</gene>
<dbReference type="InterPro" id="IPR009003">
    <property type="entry name" value="Peptidase_S1_PA"/>
</dbReference>
<dbReference type="InterPro" id="IPR051201">
    <property type="entry name" value="Chloro_Bact_Ser_Proteases"/>
</dbReference>
<proteinExistence type="inferred from homology"/>
<feature type="domain" description="PDZ" evidence="6">
    <location>
        <begin position="416"/>
        <end position="490"/>
    </location>
</feature>
<keyword evidence="8" id="KW-1185">Reference proteome</keyword>
<dbReference type="SMART" id="SM00228">
    <property type="entry name" value="PDZ"/>
    <property type="match status" value="1"/>
</dbReference>
<evidence type="ECO:0000259" key="6">
    <source>
        <dbReference type="SMART" id="SM00228"/>
    </source>
</evidence>
<comment type="similarity">
    <text evidence="1">Belongs to the peptidase S1C family.</text>
</comment>
<evidence type="ECO:0000256" key="5">
    <source>
        <dbReference type="SAM" id="Phobius"/>
    </source>
</evidence>
<dbReference type="PANTHER" id="PTHR43343:SF3">
    <property type="entry name" value="PROTEASE DO-LIKE 8, CHLOROPLASTIC"/>
    <property type="match status" value="1"/>
</dbReference>
<evidence type="ECO:0000256" key="1">
    <source>
        <dbReference type="ARBA" id="ARBA00010541"/>
    </source>
</evidence>
<dbReference type="EMBL" id="CP041765">
    <property type="protein sequence ID" value="QDQ99150.1"/>
    <property type="molecule type" value="Genomic_DNA"/>
</dbReference>
<keyword evidence="5" id="KW-0472">Membrane</keyword>
<reference evidence="7 8" key="2">
    <citation type="submission" date="2019-07" db="EMBL/GenBank/DDBJ databases">
        <authorList>
            <person name="Huang Y."/>
        </authorList>
    </citation>
    <scope>NUCLEOTIDE SEQUENCE [LARGE SCALE GENOMIC DNA]</scope>
    <source>
        <strain evidence="7 8">HY188</strain>
    </source>
</reference>
<dbReference type="Pfam" id="PF13180">
    <property type="entry name" value="PDZ_2"/>
    <property type="match status" value="1"/>
</dbReference>
<feature type="transmembrane region" description="Helical" evidence="5">
    <location>
        <begin position="151"/>
        <end position="174"/>
    </location>
</feature>
<name>A0A516X7W2_9ACTN</name>
<keyword evidence="5" id="KW-1133">Transmembrane helix</keyword>
<evidence type="ECO:0000256" key="4">
    <source>
        <dbReference type="SAM" id="MobiDB-lite"/>
    </source>
</evidence>
<keyword evidence="5" id="KW-0812">Transmembrane</keyword>
<dbReference type="Gene3D" id="2.30.42.10">
    <property type="match status" value="1"/>
</dbReference>
<keyword evidence="3" id="KW-0378">Hydrolase</keyword>
<dbReference type="InterPro" id="IPR001940">
    <property type="entry name" value="Peptidase_S1C"/>
</dbReference>
<feature type="region of interest" description="Disordered" evidence="4">
    <location>
        <begin position="1"/>
        <end position="133"/>
    </location>
</feature>
<dbReference type="AlphaFoldDB" id="A0A516X7W2"/>
<dbReference type="InterPro" id="IPR001478">
    <property type="entry name" value="PDZ"/>
</dbReference>
<sequence>MDPQRTRGADGAGSTGFDVPGPERLQPSPLRKPDVGPEQQRAFSRPDGAAALGTPSRPGSGRRPIGRPVDPVLSEAYGRPPGELAGVQRDPADAERVDAPRARRRQDPWRDPASAASAEDPQAGDGSAPRAPAGRLGVRDVLFGKRVAPRALAVIGVLALAIGVLGGLIGRYTAEVSSSLTSSSVQLVQPEDESAEPPANRTVAIASAVVPSVVSIQVTSPQAVGSGSGVVIDGGGYIVTNNHVISKAATEPDTTELKVVFSDGQSVPGRIVGRDTKTDLAVVKVDDVDDLTVARLGDSDRIQVGSDVVAVGSPLGLNRTVTEGIVSALDRPVPLAGDGTDTDAVIDAIQTDAAINPGNSGGPLVDAQGRVIGLNTAIRTLGADSSGSIGLGFAIPVNTVAAVAQELIHNGVMHHPEIGVNARTVSNDRVTGAEVANVQADSPAQKAGILEGDVIVKVGDRTIAGSDELTVAVHELAIGEPETVTLVRDGHSVTVDVTPQSD</sequence>